<proteinExistence type="predicted"/>
<reference evidence="1" key="1">
    <citation type="submission" date="2021-06" db="EMBL/GenBank/DDBJ databases">
        <title>Vibrio nov. sp., novel gut bacterium isolated from Yellow Sea oyster.</title>
        <authorList>
            <person name="Muhammad N."/>
            <person name="Nguyen T.H."/>
            <person name="Lee Y.-J."/>
            <person name="Ko J."/>
            <person name="Kim S.-G."/>
        </authorList>
    </citation>
    <scope>NUCLEOTIDE SEQUENCE</scope>
    <source>
        <strain evidence="1">OG9-811</strain>
    </source>
</reference>
<evidence type="ECO:0000313" key="1">
    <source>
        <dbReference type="EMBL" id="QXO16247.1"/>
    </source>
</evidence>
<dbReference type="KEGG" id="vos:KNV97_01625"/>
<organism evidence="1 2">
    <name type="scientific">Vibrio ostreae</name>
    <dbReference type="NCBI Taxonomy" id="2841925"/>
    <lineage>
        <taxon>Bacteria</taxon>
        <taxon>Pseudomonadati</taxon>
        <taxon>Pseudomonadota</taxon>
        <taxon>Gammaproteobacteria</taxon>
        <taxon>Vibrionales</taxon>
        <taxon>Vibrionaceae</taxon>
        <taxon>Vibrio</taxon>
    </lineage>
</organism>
<keyword evidence="2" id="KW-1185">Reference proteome</keyword>
<dbReference type="RefSeq" id="WP_136485706.1">
    <property type="nucleotide sequence ID" value="NZ_CP076642.1"/>
</dbReference>
<name>A0A975YM19_9VIBR</name>
<dbReference type="AlphaFoldDB" id="A0A975YM19"/>
<evidence type="ECO:0000313" key="2">
    <source>
        <dbReference type="Proteomes" id="UP000694232"/>
    </source>
</evidence>
<gene>
    <name evidence="1" type="ORF">KNV97_01625</name>
</gene>
<accession>A0A975YM19</accession>
<sequence length="82" mass="9822">MMYAELIDMDDFMLVMTRLGITTDERRDFEYVTSRIEQWLNEASEKDSREFWQTIDDIEEDGILLPDVENIILWSRKLPMAS</sequence>
<protein>
    <submittedName>
        <fullName evidence="1">Uncharacterized protein</fullName>
    </submittedName>
</protein>
<dbReference type="EMBL" id="CP076642">
    <property type="protein sequence ID" value="QXO16247.1"/>
    <property type="molecule type" value="Genomic_DNA"/>
</dbReference>
<dbReference type="Proteomes" id="UP000694232">
    <property type="component" value="Chromosome 2"/>
</dbReference>